<dbReference type="Proteomes" id="UP000821865">
    <property type="component" value="Chromosome 1"/>
</dbReference>
<dbReference type="EMBL" id="CM023470">
    <property type="protein sequence ID" value="KAH7981558.1"/>
    <property type="molecule type" value="Genomic_DNA"/>
</dbReference>
<name>A0ACB8E4J1_DERSI</name>
<comment type="caution">
    <text evidence="1">The sequence shown here is derived from an EMBL/GenBank/DDBJ whole genome shotgun (WGS) entry which is preliminary data.</text>
</comment>
<reference evidence="1" key="1">
    <citation type="submission" date="2020-05" db="EMBL/GenBank/DDBJ databases">
        <title>Large-scale comparative analyses of tick genomes elucidate their genetic diversity and vector capacities.</title>
        <authorList>
            <person name="Jia N."/>
            <person name="Wang J."/>
            <person name="Shi W."/>
            <person name="Du L."/>
            <person name="Sun Y."/>
            <person name="Zhan W."/>
            <person name="Jiang J."/>
            <person name="Wang Q."/>
            <person name="Zhang B."/>
            <person name="Ji P."/>
            <person name="Sakyi L.B."/>
            <person name="Cui X."/>
            <person name="Yuan T."/>
            <person name="Jiang B."/>
            <person name="Yang W."/>
            <person name="Lam T.T.-Y."/>
            <person name="Chang Q."/>
            <person name="Ding S."/>
            <person name="Wang X."/>
            <person name="Zhu J."/>
            <person name="Ruan X."/>
            <person name="Zhao L."/>
            <person name="Wei J."/>
            <person name="Que T."/>
            <person name="Du C."/>
            <person name="Cheng J."/>
            <person name="Dai P."/>
            <person name="Han X."/>
            <person name="Huang E."/>
            <person name="Gao Y."/>
            <person name="Liu J."/>
            <person name="Shao H."/>
            <person name="Ye R."/>
            <person name="Li L."/>
            <person name="Wei W."/>
            <person name="Wang X."/>
            <person name="Wang C."/>
            <person name="Yang T."/>
            <person name="Huo Q."/>
            <person name="Li W."/>
            <person name="Guo W."/>
            <person name="Chen H."/>
            <person name="Zhou L."/>
            <person name="Ni X."/>
            <person name="Tian J."/>
            <person name="Zhou Y."/>
            <person name="Sheng Y."/>
            <person name="Liu T."/>
            <person name="Pan Y."/>
            <person name="Xia L."/>
            <person name="Li J."/>
            <person name="Zhao F."/>
            <person name="Cao W."/>
        </authorList>
    </citation>
    <scope>NUCLEOTIDE SEQUENCE</scope>
    <source>
        <strain evidence="1">Dsil-2018</strain>
    </source>
</reference>
<evidence type="ECO:0000313" key="1">
    <source>
        <dbReference type="EMBL" id="KAH7981558.1"/>
    </source>
</evidence>
<accession>A0ACB8E4J1</accession>
<keyword evidence="2" id="KW-1185">Reference proteome</keyword>
<protein>
    <submittedName>
        <fullName evidence="1">Uncharacterized protein</fullName>
    </submittedName>
</protein>
<sequence>MGDTHNNMSSDSQRDHSPPRARDTDASPPSQAVSDDPQTLSIPSAPIPIIHVPTRPPPGHPGWPPPAYNEGFRHVTLGSPPTPPGNYNPRVSRNGQPAGDRIDRSAPVRALESTRDHQPLLMMDAYTVPLQNAGANPLQYCMIGVLVAGLFVAAALVIIDSPGGRLSPHDLQPEKERSHPLHRLLARPVYDIQDVEDRDAVVVLPGADEQHSLGVQASAGNGPFERPGSTVTTTTVANDDDALDGEPFDWTAPKRQLRQDCSRYYYTYCTRPTTSAFHYDPEELACVPTTALGSQLCNRGTNRFTSWERCRAGCLQPDRVSDMCFENTLFMPCSKQDVAASFWYFNGTACTKWTFPHGRCPASQPGVYRTLGECSLQCVENSGPSGADFPRCGVPAPGECGPEHLRYPYFADMQAEGSARCVNASHATLLDRRCLVGNNQFGSMKACQRACQG</sequence>
<gene>
    <name evidence="1" type="ORF">HPB49_025407</name>
</gene>
<organism evidence="1 2">
    <name type="scientific">Dermacentor silvarum</name>
    <name type="common">Tick</name>
    <dbReference type="NCBI Taxonomy" id="543639"/>
    <lineage>
        <taxon>Eukaryota</taxon>
        <taxon>Metazoa</taxon>
        <taxon>Ecdysozoa</taxon>
        <taxon>Arthropoda</taxon>
        <taxon>Chelicerata</taxon>
        <taxon>Arachnida</taxon>
        <taxon>Acari</taxon>
        <taxon>Parasitiformes</taxon>
        <taxon>Ixodida</taxon>
        <taxon>Ixodoidea</taxon>
        <taxon>Ixodidae</taxon>
        <taxon>Rhipicephalinae</taxon>
        <taxon>Dermacentor</taxon>
    </lineage>
</organism>
<evidence type="ECO:0000313" key="2">
    <source>
        <dbReference type="Proteomes" id="UP000821865"/>
    </source>
</evidence>
<proteinExistence type="predicted"/>